<evidence type="ECO:0000313" key="1">
    <source>
        <dbReference type="EMBL" id="GLQ52814.1"/>
    </source>
</evidence>
<keyword evidence="2" id="KW-1185">Reference proteome</keyword>
<sequence>MCMDQRETAFVEFLLGRAIHYVDIAANDDFFLSLEALPAPRRSGVLLSVGLAPGLTNVMAASCAAGLRGPLDVGIGLLFGLNDDHGRAGVEWTASKLFAADRKPGSTIFDFGRDWGTRRLHRLDFSDQHALMRTLPQARAATYLGFDSRLATSLVFALAGRFAGSRLARDFAVAAFRPIGLGTRACDISVSVTGGLEGRRVTRAMRFHASGESATTARLAALMTSIFLEDPVPGIWHSHQVLDPATVLAEAERRGIGTLETVAL</sequence>
<proteinExistence type="predicted"/>
<accession>A0ABQ5VZ28</accession>
<reference evidence="2" key="1">
    <citation type="journal article" date="2019" name="Int. J. Syst. Evol. Microbiol.">
        <title>The Global Catalogue of Microorganisms (GCM) 10K type strain sequencing project: providing services to taxonomists for standard genome sequencing and annotation.</title>
        <authorList>
            <consortium name="The Broad Institute Genomics Platform"/>
            <consortium name="The Broad Institute Genome Sequencing Center for Infectious Disease"/>
            <person name="Wu L."/>
            <person name="Ma J."/>
        </authorList>
    </citation>
    <scope>NUCLEOTIDE SEQUENCE [LARGE SCALE GENOMIC DNA]</scope>
    <source>
        <strain evidence="2">NBRC 112416</strain>
    </source>
</reference>
<protein>
    <recommendedName>
        <fullName evidence="3">Saccharopine dehydrogenase</fullName>
    </recommendedName>
</protein>
<gene>
    <name evidence="1" type="ORF">GCM10010862_00720</name>
</gene>
<organism evidence="1 2">
    <name type="scientific">Devosia nitrariae</name>
    <dbReference type="NCBI Taxonomy" id="2071872"/>
    <lineage>
        <taxon>Bacteria</taxon>
        <taxon>Pseudomonadati</taxon>
        <taxon>Pseudomonadota</taxon>
        <taxon>Alphaproteobacteria</taxon>
        <taxon>Hyphomicrobiales</taxon>
        <taxon>Devosiaceae</taxon>
        <taxon>Devosia</taxon>
    </lineage>
</organism>
<dbReference type="EMBL" id="BSNS01000001">
    <property type="protein sequence ID" value="GLQ52814.1"/>
    <property type="molecule type" value="Genomic_DNA"/>
</dbReference>
<name>A0ABQ5VZ28_9HYPH</name>
<evidence type="ECO:0000313" key="2">
    <source>
        <dbReference type="Proteomes" id="UP001156691"/>
    </source>
</evidence>
<evidence type="ECO:0008006" key="3">
    <source>
        <dbReference type="Google" id="ProtNLM"/>
    </source>
</evidence>
<dbReference type="Proteomes" id="UP001156691">
    <property type="component" value="Unassembled WGS sequence"/>
</dbReference>
<comment type="caution">
    <text evidence="1">The sequence shown here is derived from an EMBL/GenBank/DDBJ whole genome shotgun (WGS) entry which is preliminary data.</text>
</comment>